<dbReference type="AlphaFoldDB" id="A0A8X6TAE4"/>
<comment type="catalytic activity">
    <reaction evidence="7">
        <text>acetylcholine + H2O = choline + acetate + H(+)</text>
        <dbReference type="Rhea" id="RHEA:17561"/>
        <dbReference type="ChEBI" id="CHEBI:15354"/>
        <dbReference type="ChEBI" id="CHEBI:15355"/>
        <dbReference type="ChEBI" id="CHEBI:15377"/>
        <dbReference type="ChEBI" id="CHEBI:15378"/>
        <dbReference type="ChEBI" id="CHEBI:30089"/>
        <dbReference type="EC" id="3.1.1.7"/>
    </reaction>
</comment>
<dbReference type="Pfam" id="PF00135">
    <property type="entry name" value="COesterase"/>
    <property type="match status" value="1"/>
</dbReference>
<evidence type="ECO:0000256" key="1">
    <source>
        <dbReference type="ARBA" id="ARBA00005964"/>
    </source>
</evidence>
<comment type="caution">
    <text evidence="11">The sequence shown here is derived from an EMBL/GenBank/DDBJ whole genome shotgun (WGS) entry which is preliminary data.</text>
</comment>
<dbReference type="OrthoDB" id="408631at2759"/>
<dbReference type="EMBL" id="BMAW01004455">
    <property type="protein sequence ID" value="GFS89061.1"/>
    <property type="molecule type" value="Genomic_DNA"/>
</dbReference>
<accession>A0A8X6TAE4</accession>
<evidence type="ECO:0000313" key="11">
    <source>
        <dbReference type="EMBL" id="GFS89061.1"/>
    </source>
</evidence>
<reference evidence="11" key="1">
    <citation type="submission" date="2020-08" db="EMBL/GenBank/DDBJ databases">
        <title>Multicomponent nature underlies the extraordinary mechanical properties of spider dragline silk.</title>
        <authorList>
            <person name="Kono N."/>
            <person name="Nakamura H."/>
            <person name="Mori M."/>
            <person name="Yoshida Y."/>
            <person name="Ohtoshi R."/>
            <person name="Malay A.D."/>
            <person name="Moran D.A.P."/>
            <person name="Tomita M."/>
            <person name="Numata K."/>
            <person name="Arakawa K."/>
        </authorList>
    </citation>
    <scope>NUCLEOTIDE SEQUENCE</scope>
</reference>
<evidence type="ECO:0000259" key="10">
    <source>
        <dbReference type="Pfam" id="PF00135"/>
    </source>
</evidence>
<evidence type="ECO:0000256" key="3">
    <source>
        <dbReference type="ARBA" id="ARBA00022801"/>
    </source>
</evidence>
<evidence type="ECO:0000256" key="7">
    <source>
        <dbReference type="ARBA" id="ARBA00048484"/>
    </source>
</evidence>
<feature type="chain" id="PRO_5036518822" description="Carboxylic ester hydrolase" evidence="9">
    <location>
        <begin position="21"/>
        <end position="550"/>
    </location>
</feature>
<dbReference type="PANTHER" id="PTHR43918">
    <property type="entry name" value="ACETYLCHOLINESTERASE"/>
    <property type="match status" value="1"/>
</dbReference>
<feature type="signal peptide" evidence="9">
    <location>
        <begin position="1"/>
        <end position="20"/>
    </location>
</feature>
<evidence type="ECO:0000256" key="4">
    <source>
        <dbReference type="ARBA" id="ARBA00022867"/>
    </source>
</evidence>
<evidence type="ECO:0000256" key="5">
    <source>
        <dbReference type="ARBA" id="ARBA00023157"/>
    </source>
</evidence>
<dbReference type="Proteomes" id="UP000887013">
    <property type="component" value="Unassembled WGS sequence"/>
</dbReference>
<dbReference type="GO" id="GO:0003990">
    <property type="term" value="F:acetylcholinesterase activity"/>
    <property type="evidence" value="ECO:0007669"/>
    <property type="project" value="UniProtKB-EC"/>
</dbReference>
<dbReference type="FunFam" id="3.40.50.1820:FF:000029">
    <property type="entry name" value="Acetylcholinesterase"/>
    <property type="match status" value="1"/>
</dbReference>
<keyword evidence="3 9" id="KW-0378">Hydrolase</keyword>
<feature type="domain" description="Carboxylesterase type B" evidence="10">
    <location>
        <begin position="32"/>
        <end position="543"/>
    </location>
</feature>
<dbReference type="EC" id="3.1.1.-" evidence="9"/>
<dbReference type="GO" id="GO:0005615">
    <property type="term" value="C:extracellular space"/>
    <property type="evidence" value="ECO:0007669"/>
    <property type="project" value="TreeGrafter"/>
</dbReference>
<gene>
    <name evidence="11" type="ORF">NPIL_473561</name>
</gene>
<dbReference type="InterPro" id="IPR019819">
    <property type="entry name" value="Carboxylesterase_B_CS"/>
</dbReference>
<dbReference type="Gene3D" id="3.40.50.1820">
    <property type="entry name" value="alpha/beta hydrolase"/>
    <property type="match status" value="1"/>
</dbReference>
<evidence type="ECO:0000256" key="2">
    <source>
        <dbReference type="ARBA" id="ARBA00022487"/>
    </source>
</evidence>
<comment type="similarity">
    <text evidence="1 9">Belongs to the type-B carboxylesterase/lipase family.</text>
</comment>
<dbReference type="PRINTS" id="PR00878">
    <property type="entry name" value="CHOLNESTRASE"/>
</dbReference>
<dbReference type="InterPro" id="IPR019826">
    <property type="entry name" value="Carboxylesterase_B_AS"/>
</dbReference>
<keyword evidence="9" id="KW-0732">Signal</keyword>
<organism evidence="11 12">
    <name type="scientific">Nephila pilipes</name>
    <name type="common">Giant wood spider</name>
    <name type="synonym">Nephila maculata</name>
    <dbReference type="NCBI Taxonomy" id="299642"/>
    <lineage>
        <taxon>Eukaryota</taxon>
        <taxon>Metazoa</taxon>
        <taxon>Ecdysozoa</taxon>
        <taxon>Arthropoda</taxon>
        <taxon>Chelicerata</taxon>
        <taxon>Arachnida</taxon>
        <taxon>Araneae</taxon>
        <taxon>Araneomorphae</taxon>
        <taxon>Entelegynae</taxon>
        <taxon>Araneoidea</taxon>
        <taxon>Nephilidae</taxon>
        <taxon>Nephila</taxon>
    </lineage>
</organism>
<feature type="active site" description="Charge relay system" evidence="8">
    <location>
        <position position="462"/>
    </location>
</feature>
<sequence length="550" mass="61704">MMRVFVFLSFLFCGLHYVLSCKDNPYFKDAGPLVKTNAGSIVGKYVKVFDTDVAAFLGIPYAQPPIGGKRFSKPEPVDHWDGILLANEKPSPCMQYSSRNFSFIPTTKPSEDCLYLNIWTPMKCCCCTHEKSPVLVWIHGGGFSFGSTDLDLYDGSILASYGEVIVVSMNYRVGIFGFINAGTKDIQGNVGLLDQNLALKWIKENIHYFGGNPNNITIFGESAGAISASLHMISPISKNLFQKAIIQSGSAYHPHIVDPPSVAHFKLNTLAQMVDCANDTHNITTDPSAVVHCLKKKDAMVLAKTENTITSKTVTFFTPSFGNEFLPKSPLESFESGEIAPVDLLIGNMKDEGSLFLYYMMNEVFPIDKDPEVNLSQAHSIIAALFRMAPESMIDKIFSFYFRDIPEDDSETIVRTLSDAFGDYVFNCPMMYLAEKMKNVHYYEMTHRSQRDILPEWMGVPHFYEVPFVFGVPIVDTKHFTPEDGRFSGDLIQKWTSFAKTGYPLKSKQSWPNFSVASPTVFELNPRNSHSRSCTHIQACEFWRVLLTES</sequence>
<dbReference type="InterPro" id="IPR029058">
    <property type="entry name" value="AB_hydrolase_fold"/>
</dbReference>
<keyword evidence="5" id="KW-1015">Disulfide bond</keyword>
<keyword evidence="2" id="KW-0719">Serine esterase</keyword>
<dbReference type="PROSITE" id="PS00941">
    <property type="entry name" value="CARBOXYLESTERASE_B_2"/>
    <property type="match status" value="1"/>
</dbReference>
<keyword evidence="12" id="KW-1185">Reference proteome</keyword>
<name>A0A8X6TAE4_NEPPI</name>
<protein>
    <recommendedName>
        <fullName evidence="9">Carboxylic ester hydrolase</fullName>
        <ecNumber evidence="9">3.1.1.-</ecNumber>
    </recommendedName>
</protein>
<proteinExistence type="inferred from homology"/>
<feature type="active site" description="Acyl-ester intermediate" evidence="8">
    <location>
        <position position="222"/>
    </location>
</feature>
<dbReference type="PROSITE" id="PS00122">
    <property type="entry name" value="CARBOXYLESTERASE_B_1"/>
    <property type="match status" value="1"/>
</dbReference>
<evidence type="ECO:0000256" key="9">
    <source>
        <dbReference type="RuleBase" id="RU361235"/>
    </source>
</evidence>
<keyword evidence="4" id="KW-0531">Neurotransmitter degradation</keyword>
<evidence type="ECO:0000256" key="6">
    <source>
        <dbReference type="ARBA" id="ARBA00023180"/>
    </source>
</evidence>
<dbReference type="InterPro" id="IPR050654">
    <property type="entry name" value="AChE-related_enzymes"/>
</dbReference>
<dbReference type="InterPro" id="IPR002018">
    <property type="entry name" value="CarbesteraseB"/>
</dbReference>
<dbReference type="GO" id="GO:0005886">
    <property type="term" value="C:plasma membrane"/>
    <property type="evidence" value="ECO:0007669"/>
    <property type="project" value="TreeGrafter"/>
</dbReference>
<dbReference type="GO" id="GO:0019695">
    <property type="term" value="P:choline metabolic process"/>
    <property type="evidence" value="ECO:0007669"/>
    <property type="project" value="TreeGrafter"/>
</dbReference>
<dbReference type="SUPFAM" id="SSF53474">
    <property type="entry name" value="alpha/beta-Hydrolases"/>
    <property type="match status" value="1"/>
</dbReference>
<keyword evidence="6" id="KW-0325">Glycoprotein</keyword>
<feature type="active site" description="Charge relay system" evidence="8">
    <location>
        <position position="352"/>
    </location>
</feature>
<dbReference type="GO" id="GO:0006581">
    <property type="term" value="P:acetylcholine catabolic process"/>
    <property type="evidence" value="ECO:0007669"/>
    <property type="project" value="TreeGrafter"/>
</dbReference>
<dbReference type="PANTHER" id="PTHR43918:SF4">
    <property type="entry name" value="CARBOXYLIC ESTER HYDROLASE"/>
    <property type="match status" value="1"/>
</dbReference>
<evidence type="ECO:0000313" key="12">
    <source>
        <dbReference type="Proteomes" id="UP000887013"/>
    </source>
</evidence>
<dbReference type="InterPro" id="IPR000997">
    <property type="entry name" value="Cholinesterase"/>
</dbReference>
<evidence type="ECO:0000256" key="8">
    <source>
        <dbReference type="PIRSR" id="PIRSR600997-1"/>
    </source>
</evidence>